<accession>A0A9D1EJP3</accession>
<dbReference type="PANTHER" id="PTHR43280">
    <property type="entry name" value="ARAC-FAMILY TRANSCRIPTIONAL REGULATOR"/>
    <property type="match status" value="1"/>
</dbReference>
<dbReference type="InterPro" id="IPR018771">
    <property type="entry name" value="PocR_dom"/>
</dbReference>
<dbReference type="InterPro" id="IPR009057">
    <property type="entry name" value="Homeodomain-like_sf"/>
</dbReference>
<evidence type="ECO:0000259" key="4">
    <source>
        <dbReference type="PROSITE" id="PS01124"/>
    </source>
</evidence>
<dbReference type="InterPro" id="IPR020449">
    <property type="entry name" value="Tscrpt_reg_AraC-type_HTH"/>
</dbReference>
<evidence type="ECO:0000313" key="6">
    <source>
        <dbReference type="Proteomes" id="UP000886841"/>
    </source>
</evidence>
<dbReference type="Proteomes" id="UP000886841">
    <property type="component" value="Unassembled WGS sequence"/>
</dbReference>
<evidence type="ECO:0000256" key="3">
    <source>
        <dbReference type="ARBA" id="ARBA00023163"/>
    </source>
</evidence>
<name>A0A9D1EJP3_9FIRM</name>
<dbReference type="AlphaFoldDB" id="A0A9D1EJP3"/>
<gene>
    <name evidence="5" type="ORF">IAB98_05595</name>
</gene>
<reference evidence="5" key="2">
    <citation type="journal article" date="2021" name="PeerJ">
        <title>Extensive microbial diversity within the chicken gut microbiome revealed by metagenomics and culture.</title>
        <authorList>
            <person name="Gilroy R."/>
            <person name="Ravi A."/>
            <person name="Getino M."/>
            <person name="Pursley I."/>
            <person name="Horton D.L."/>
            <person name="Alikhan N.F."/>
            <person name="Baker D."/>
            <person name="Gharbi K."/>
            <person name="Hall N."/>
            <person name="Watson M."/>
            <person name="Adriaenssens E.M."/>
            <person name="Foster-Nyarko E."/>
            <person name="Jarju S."/>
            <person name="Secka A."/>
            <person name="Antonio M."/>
            <person name="Oren A."/>
            <person name="Chaudhuri R.R."/>
            <person name="La Ragione R."/>
            <person name="Hildebrand F."/>
            <person name="Pallen M.J."/>
        </authorList>
    </citation>
    <scope>NUCLEOTIDE SEQUENCE</scope>
    <source>
        <strain evidence="5">ChiSxjej1B13-7041</strain>
    </source>
</reference>
<dbReference type="PROSITE" id="PS01124">
    <property type="entry name" value="HTH_ARAC_FAMILY_2"/>
    <property type="match status" value="1"/>
</dbReference>
<evidence type="ECO:0000313" key="5">
    <source>
        <dbReference type="EMBL" id="HIR92872.1"/>
    </source>
</evidence>
<dbReference type="PROSITE" id="PS00041">
    <property type="entry name" value="HTH_ARAC_FAMILY_1"/>
    <property type="match status" value="1"/>
</dbReference>
<dbReference type="InterPro" id="IPR018060">
    <property type="entry name" value="HTH_AraC"/>
</dbReference>
<evidence type="ECO:0000256" key="1">
    <source>
        <dbReference type="ARBA" id="ARBA00023015"/>
    </source>
</evidence>
<organism evidence="5 6">
    <name type="scientific">Candidatus Egerieimonas intestinavium</name>
    <dbReference type="NCBI Taxonomy" id="2840777"/>
    <lineage>
        <taxon>Bacteria</taxon>
        <taxon>Bacillati</taxon>
        <taxon>Bacillota</taxon>
        <taxon>Clostridia</taxon>
        <taxon>Lachnospirales</taxon>
        <taxon>Lachnospiraceae</taxon>
        <taxon>Lachnospiraceae incertae sedis</taxon>
        <taxon>Candidatus Egerieimonas</taxon>
    </lineage>
</organism>
<dbReference type="Pfam" id="PF10114">
    <property type="entry name" value="PocR"/>
    <property type="match status" value="1"/>
</dbReference>
<dbReference type="EMBL" id="DVHU01000053">
    <property type="protein sequence ID" value="HIR92872.1"/>
    <property type="molecule type" value="Genomic_DNA"/>
</dbReference>
<dbReference type="GO" id="GO:0043565">
    <property type="term" value="F:sequence-specific DNA binding"/>
    <property type="evidence" value="ECO:0007669"/>
    <property type="project" value="InterPro"/>
</dbReference>
<feature type="domain" description="HTH araC/xylS-type" evidence="4">
    <location>
        <begin position="322"/>
        <end position="418"/>
    </location>
</feature>
<dbReference type="PANTHER" id="PTHR43280:SF28">
    <property type="entry name" value="HTH-TYPE TRANSCRIPTIONAL ACTIVATOR RHAS"/>
    <property type="match status" value="1"/>
</dbReference>
<comment type="caution">
    <text evidence="5">The sequence shown here is derived from an EMBL/GenBank/DDBJ whole genome shotgun (WGS) entry which is preliminary data.</text>
</comment>
<sequence length="418" mass="47462">MQPYLYTVVEKEKLHEMLEAFYACLKLPIQVIDNTGNILESCGQETEFCKQFQRHLPAGDTCEKIHVSSSKRAISLGEPYTFSCHANLNHIVFPLLNNEAFWGSIVVGPFLLEPVDALLLTDISKRYPQISTADLLALYEASDTVHVISPAMATQISRLLYFMFYNLITDGKQKLMDNQGKFYQQSKINESIQMYKTFTRSEGPFYPYEKEKALITKVKTGNIKEAKKLLNDLLGYVLFSEGNNLETVKSRVVELASLLSRAAIEGGASADTILKINNMFLKSVQQILSLEDLCYKLQELVEIFTESIFVTPPHAKNNEIVRKAMGYISDNFSSNITLEDVARHVHLNPAYFSTIFKQSCGSSFKEYLNMVRIEESKRLLANTDYSVVDIAVATGFMDQSYFSKVFKKYTGLTPKQYR</sequence>
<protein>
    <submittedName>
        <fullName evidence="5">PocR ligand-binding domain-containing protein</fullName>
    </submittedName>
</protein>
<dbReference type="InterPro" id="IPR018062">
    <property type="entry name" value="HTH_AraC-typ_CS"/>
</dbReference>
<keyword evidence="1" id="KW-0805">Transcription regulation</keyword>
<evidence type="ECO:0000256" key="2">
    <source>
        <dbReference type="ARBA" id="ARBA00023125"/>
    </source>
</evidence>
<dbReference type="PRINTS" id="PR00032">
    <property type="entry name" value="HTHARAC"/>
</dbReference>
<keyword evidence="3" id="KW-0804">Transcription</keyword>
<keyword evidence="2" id="KW-0238">DNA-binding</keyword>
<dbReference type="Gene3D" id="1.10.10.60">
    <property type="entry name" value="Homeodomain-like"/>
    <property type="match status" value="2"/>
</dbReference>
<proteinExistence type="predicted"/>
<dbReference type="SUPFAM" id="SSF46689">
    <property type="entry name" value="Homeodomain-like"/>
    <property type="match status" value="2"/>
</dbReference>
<dbReference type="Pfam" id="PF12833">
    <property type="entry name" value="HTH_18"/>
    <property type="match status" value="1"/>
</dbReference>
<dbReference type="GO" id="GO:0003700">
    <property type="term" value="F:DNA-binding transcription factor activity"/>
    <property type="evidence" value="ECO:0007669"/>
    <property type="project" value="InterPro"/>
</dbReference>
<dbReference type="SMART" id="SM00342">
    <property type="entry name" value="HTH_ARAC"/>
    <property type="match status" value="1"/>
</dbReference>
<reference evidence="5" key="1">
    <citation type="submission" date="2020-10" db="EMBL/GenBank/DDBJ databases">
        <authorList>
            <person name="Gilroy R."/>
        </authorList>
    </citation>
    <scope>NUCLEOTIDE SEQUENCE</scope>
    <source>
        <strain evidence="5">ChiSxjej1B13-7041</strain>
    </source>
</reference>